<organism evidence="2 3">
    <name type="scientific">Dillenia turbinata</name>
    <dbReference type="NCBI Taxonomy" id="194707"/>
    <lineage>
        <taxon>Eukaryota</taxon>
        <taxon>Viridiplantae</taxon>
        <taxon>Streptophyta</taxon>
        <taxon>Embryophyta</taxon>
        <taxon>Tracheophyta</taxon>
        <taxon>Spermatophyta</taxon>
        <taxon>Magnoliopsida</taxon>
        <taxon>eudicotyledons</taxon>
        <taxon>Gunneridae</taxon>
        <taxon>Pentapetalae</taxon>
        <taxon>Dilleniales</taxon>
        <taxon>Dilleniaceae</taxon>
        <taxon>Dillenia</taxon>
    </lineage>
</organism>
<dbReference type="PANTHER" id="PTHR26312:SF168">
    <property type="entry name" value="OS06G0606700 PROTEIN"/>
    <property type="match status" value="1"/>
</dbReference>
<evidence type="ECO:0000313" key="3">
    <source>
        <dbReference type="Proteomes" id="UP001370490"/>
    </source>
</evidence>
<accession>A0AAN8UZE5</accession>
<name>A0AAN8UZE5_9MAGN</name>
<comment type="caution">
    <text evidence="2">The sequence shown here is derived from an EMBL/GenBank/DDBJ whole genome shotgun (WGS) entry which is preliminary data.</text>
</comment>
<dbReference type="Proteomes" id="UP001370490">
    <property type="component" value="Unassembled WGS sequence"/>
</dbReference>
<feature type="transmembrane region" description="Helical" evidence="1">
    <location>
        <begin position="58"/>
        <end position="82"/>
    </location>
</feature>
<dbReference type="AlphaFoldDB" id="A0AAN8UZE5"/>
<protein>
    <submittedName>
        <fullName evidence="2">Uncharacterized protein</fullName>
    </submittedName>
</protein>
<keyword evidence="1" id="KW-0812">Transmembrane</keyword>
<dbReference type="PANTHER" id="PTHR26312">
    <property type="entry name" value="TETRATRICOPEPTIDE REPEAT PROTEIN 5"/>
    <property type="match status" value="1"/>
</dbReference>
<dbReference type="EMBL" id="JBAMMX010000020">
    <property type="protein sequence ID" value="KAK6920516.1"/>
    <property type="molecule type" value="Genomic_DNA"/>
</dbReference>
<reference evidence="2 3" key="1">
    <citation type="submission" date="2023-12" db="EMBL/GenBank/DDBJ databases">
        <title>A high-quality genome assembly for Dillenia turbinata (Dilleniales).</title>
        <authorList>
            <person name="Chanderbali A."/>
        </authorList>
    </citation>
    <scope>NUCLEOTIDE SEQUENCE [LARGE SCALE GENOMIC DNA]</scope>
    <source>
        <strain evidence="2">LSX21</strain>
        <tissue evidence="2">Leaf</tissue>
    </source>
</reference>
<keyword evidence="3" id="KW-1185">Reference proteome</keyword>
<sequence>MPTPPSTPGYGYGVWSKATPSYMEATQEELNDEKSASNDNKCLEHNCSLTSAFAISRAFLPAVLFLGILLPFLFLRVAFLVLKSATLCSSSFDCIGWRFFGGSIVTVLGISSSRYISPLASSPLENPGKALLLGNYARFLNQVLGDPERAEEYFERAILENLEDGNRLCVYAYLISRRHKGASRA</sequence>
<proteinExistence type="predicted"/>
<keyword evidence="1" id="KW-0472">Membrane</keyword>
<keyword evidence="1" id="KW-1133">Transmembrane helix</keyword>
<evidence type="ECO:0000256" key="1">
    <source>
        <dbReference type="SAM" id="Phobius"/>
    </source>
</evidence>
<evidence type="ECO:0000313" key="2">
    <source>
        <dbReference type="EMBL" id="KAK6920516.1"/>
    </source>
</evidence>
<gene>
    <name evidence="2" type="ORF">RJ641_014194</name>
</gene>